<dbReference type="RefSeq" id="WP_198063562.1">
    <property type="nucleotide sequence ID" value="NZ_CP065856.1"/>
</dbReference>
<sequence>MLLVRGHAGGTALTGTIYERGERSPTFEGAPDEGAPYVWICDEFYEVESGGQLQRIDGRERRVAFEAPTTRGFDTREAALEAAEEHVRTQFARLGLAETDVEIEIIENPDREEPEP</sequence>
<evidence type="ECO:0000313" key="2">
    <source>
        <dbReference type="EMBL" id="QPV64802.1"/>
    </source>
</evidence>
<feature type="region of interest" description="Disordered" evidence="1">
    <location>
        <begin position="1"/>
        <end position="32"/>
    </location>
</feature>
<proteinExistence type="predicted"/>
<dbReference type="OrthoDB" id="280959at2157"/>
<reference evidence="2 3" key="1">
    <citation type="submission" date="2020-12" db="EMBL/GenBank/DDBJ databases">
        <title>Halosimplex halophilum sp. nov. and Halosimplex salinum sp. nov., two new members of the genus Halosimplex.</title>
        <authorList>
            <person name="Cui H.L."/>
        </authorList>
    </citation>
    <scope>NUCLEOTIDE SEQUENCE [LARGE SCALE GENOMIC DNA]</scope>
    <source>
        <strain evidence="2 3">YGH94</strain>
    </source>
</reference>
<protein>
    <submittedName>
        <fullName evidence="2">Uncharacterized protein</fullName>
    </submittedName>
</protein>
<name>A0A7U3WB07_9EURY</name>
<gene>
    <name evidence="2" type="ORF">I7X12_09435</name>
</gene>
<evidence type="ECO:0000313" key="3">
    <source>
        <dbReference type="Proteomes" id="UP000595001"/>
    </source>
</evidence>
<keyword evidence="3" id="KW-1185">Reference proteome</keyword>
<dbReference type="AlphaFoldDB" id="A0A7U3WB07"/>
<dbReference type="InterPro" id="IPR055537">
    <property type="entry name" value="DUF7113"/>
</dbReference>
<dbReference type="EMBL" id="CP065856">
    <property type="protein sequence ID" value="QPV64802.1"/>
    <property type="molecule type" value="Genomic_DNA"/>
</dbReference>
<accession>A0A7U3WB07</accession>
<dbReference type="Pfam" id="PF23425">
    <property type="entry name" value="DUF7113"/>
    <property type="match status" value="1"/>
</dbReference>
<organism evidence="2 3">
    <name type="scientific">Halosimplex litoreum</name>
    <dbReference type="NCBI Taxonomy" id="1198301"/>
    <lineage>
        <taxon>Archaea</taxon>
        <taxon>Methanobacteriati</taxon>
        <taxon>Methanobacteriota</taxon>
        <taxon>Stenosarchaea group</taxon>
        <taxon>Halobacteria</taxon>
        <taxon>Halobacteriales</taxon>
        <taxon>Haloarculaceae</taxon>
        <taxon>Halosimplex</taxon>
    </lineage>
</organism>
<dbReference type="GeneID" id="60588714"/>
<evidence type="ECO:0000256" key="1">
    <source>
        <dbReference type="SAM" id="MobiDB-lite"/>
    </source>
</evidence>
<dbReference type="Proteomes" id="UP000595001">
    <property type="component" value="Chromosome"/>
</dbReference>
<dbReference type="KEGG" id="hlt:I7X12_09435"/>